<keyword evidence="1" id="KW-0812">Transmembrane</keyword>
<accession>A0A263HDQ5</accession>
<sequence length="92" mass="10929">MIFLRSKFSRIFISYLLLVKYFSNLFPFNLFNLLQYHKKLILSATLAADLDKWLLYYNYHQTYQGKMCCKSTSIVTLLDGKWILSEKNLSSN</sequence>
<reference evidence="2 4" key="1">
    <citation type="submission" date="2017-07" db="EMBL/GenBank/DDBJ databases">
        <title>Virulence factors identified in Actinobacillus seminis.</title>
        <authorList>
            <person name="Negrete-Abascal E."/>
            <person name="Vaca-Pacheco S."/>
            <person name="Montes-Garcia F."/>
            <person name="Leyto-Gil A.M."/>
            <person name="Fragoso-Garcia E."/>
            <person name="Carvente-Garcia R."/>
            <person name="Perez-Agueros S."/>
            <person name="Castelan-Sanchez H.G."/>
            <person name="Garcia-Molina A."/>
            <person name="Villamar T.E."/>
            <person name="Vazquez-Cruz C."/>
        </authorList>
    </citation>
    <scope>NUCLEOTIDE SEQUENCE [LARGE SCALE GENOMIC DNA]</scope>
    <source>
        <strain evidence="2 4">ATCC 15768</strain>
    </source>
</reference>
<keyword evidence="1" id="KW-1133">Transmembrane helix</keyword>
<dbReference type="InParanoid" id="A0A263HDQ5"/>
<reference evidence="3 5" key="2">
    <citation type="submission" date="2018-06" db="EMBL/GenBank/DDBJ databases">
        <authorList>
            <consortium name="Pathogen Informatics"/>
            <person name="Doyle S."/>
        </authorList>
    </citation>
    <scope>NUCLEOTIDE SEQUENCE [LARGE SCALE GENOMIC DNA]</scope>
    <source>
        <strain evidence="3 5">NCTC10851</strain>
    </source>
</reference>
<evidence type="ECO:0000256" key="1">
    <source>
        <dbReference type="SAM" id="Phobius"/>
    </source>
</evidence>
<keyword evidence="1" id="KW-0472">Membrane</keyword>
<feature type="transmembrane region" description="Helical" evidence="1">
    <location>
        <begin position="12"/>
        <end position="34"/>
    </location>
</feature>
<keyword evidence="4" id="KW-1185">Reference proteome</keyword>
<dbReference type="Proteomes" id="UP000254507">
    <property type="component" value="Unassembled WGS sequence"/>
</dbReference>
<protein>
    <submittedName>
        <fullName evidence="3">Transposase</fullName>
    </submittedName>
</protein>
<gene>
    <name evidence="2" type="ORF">CFY87_07410</name>
    <name evidence="3" type="ORF">NCTC10851_00814</name>
</gene>
<dbReference type="EMBL" id="NLFK01000006">
    <property type="protein sequence ID" value="OZN24797.1"/>
    <property type="molecule type" value="Genomic_DNA"/>
</dbReference>
<dbReference type="EMBL" id="UFSB01000001">
    <property type="protein sequence ID" value="SUU35341.1"/>
    <property type="molecule type" value="Genomic_DNA"/>
</dbReference>
<dbReference type="AlphaFoldDB" id="A0A263HDQ5"/>
<evidence type="ECO:0000313" key="4">
    <source>
        <dbReference type="Proteomes" id="UP000215738"/>
    </source>
</evidence>
<name>A0A263HDQ5_9PAST</name>
<evidence type="ECO:0000313" key="2">
    <source>
        <dbReference type="EMBL" id="OZN24797.1"/>
    </source>
</evidence>
<organism evidence="3 5">
    <name type="scientific">Actinobacillus seminis</name>
    <dbReference type="NCBI Taxonomy" id="722"/>
    <lineage>
        <taxon>Bacteria</taxon>
        <taxon>Pseudomonadati</taxon>
        <taxon>Pseudomonadota</taxon>
        <taxon>Gammaproteobacteria</taxon>
        <taxon>Pasteurellales</taxon>
        <taxon>Pasteurellaceae</taxon>
        <taxon>Actinobacillus</taxon>
    </lineage>
</organism>
<proteinExistence type="predicted"/>
<evidence type="ECO:0000313" key="5">
    <source>
        <dbReference type="Proteomes" id="UP000254507"/>
    </source>
</evidence>
<evidence type="ECO:0000313" key="3">
    <source>
        <dbReference type="EMBL" id="SUU35341.1"/>
    </source>
</evidence>
<dbReference type="Proteomes" id="UP000215738">
    <property type="component" value="Unassembled WGS sequence"/>
</dbReference>